<gene>
    <name evidence="2" type="ORF">Egran_05005</name>
</gene>
<evidence type="ECO:0000313" key="2">
    <source>
        <dbReference type="EMBL" id="OXV07230.1"/>
    </source>
</evidence>
<accession>A0A232LST3</accession>
<dbReference type="Proteomes" id="UP000243515">
    <property type="component" value="Unassembled WGS sequence"/>
</dbReference>
<reference evidence="2 3" key="1">
    <citation type="journal article" date="2015" name="Environ. Microbiol.">
        <title>Metagenome sequence of Elaphomyces granulatus from sporocarp tissue reveals Ascomycota ectomycorrhizal fingerprints of genome expansion and a Proteobacteria-rich microbiome.</title>
        <authorList>
            <person name="Quandt C.A."/>
            <person name="Kohler A."/>
            <person name="Hesse C.N."/>
            <person name="Sharpton T.J."/>
            <person name="Martin F."/>
            <person name="Spatafora J.W."/>
        </authorList>
    </citation>
    <scope>NUCLEOTIDE SEQUENCE [LARGE SCALE GENOMIC DNA]</scope>
    <source>
        <strain evidence="2 3">OSC145934</strain>
    </source>
</reference>
<protein>
    <submittedName>
        <fullName evidence="2">Uncharacterized protein</fullName>
    </submittedName>
</protein>
<proteinExistence type="predicted"/>
<evidence type="ECO:0000313" key="3">
    <source>
        <dbReference type="Proteomes" id="UP000243515"/>
    </source>
</evidence>
<feature type="region of interest" description="Disordered" evidence="1">
    <location>
        <begin position="160"/>
        <end position="197"/>
    </location>
</feature>
<keyword evidence="3" id="KW-1185">Reference proteome</keyword>
<organism evidence="2 3">
    <name type="scientific">Elaphomyces granulatus</name>
    <dbReference type="NCBI Taxonomy" id="519963"/>
    <lineage>
        <taxon>Eukaryota</taxon>
        <taxon>Fungi</taxon>
        <taxon>Dikarya</taxon>
        <taxon>Ascomycota</taxon>
        <taxon>Pezizomycotina</taxon>
        <taxon>Eurotiomycetes</taxon>
        <taxon>Eurotiomycetidae</taxon>
        <taxon>Eurotiales</taxon>
        <taxon>Elaphomycetaceae</taxon>
        <taxon>Elaphomyces</taxon>
    </lineage>
</organism>
<sequence length="510" mass="57110">MSRRNNRGLKNYILYSPYSPYPFHPRRRRSGITESDVDQTSGPTEVEPMSPQVINIDHNQSDVSVETSVFEEEYTRDDIPTLVAASEGLTEGSNELTNSVETSVAEEEYTKDDIPTLVATSEGLMEGSGDPTYSMETSVTEEEYTREDILTLVAASEGLMEGSDDPTNISRQMPPPGPPPARLPPINEDGSEEVPHSYSGSIQDRFALLLSVWCEDVGVSRQQYASLLEILRSLPDTSAIHCLPRSLSTLKRNFREQFPILPLRKKQIPIMSGKLPTLSAAEKSLVQSATCWMHFQDPIALLENLARSQTFQRKMHKGMAHFVDNPAELWESHAWASSIRTTSGEFASYPNNEPIFPSDAIMYQCDDALCPCSSGSDVHLARVDSVGKDYTSSAIDKGTISVRLHPLIQHQFASEKLKGLIRSTGIAFAPNDVFLQQRTIVIPPSKICRYEPSVYFDYQFQGKAASQVRGRDRKFLVRWVVNEKEDKVIPLSQTSPSRAQLEIETWIWNL</sequence>
<feature type="region of interest" description="Disordered" evidence="1">
    <location>
        <begin position="23"/>
        <end position="49"/>
    </location>
</feature>
<comment type="caution">
    <text evidence="2">The sequence shown here is derived from an EMBL/GenBank/DDBJ whole genome shotgun (WGS) entry which is preliminary data.</text>
</comment>
<name>A0A232LST3_9EURO</name>
<feature type="compositionally biased region" description="Pro residues" evidence="1">
    <location>
        <begin position="173"/>
        <end position="183"/>
    </location>
</feature>
<evidence type="ECO:0000256" key="1">
    <source>
        <dbReference type="SAM" id="MobiDB-lite"/>
    </source>
</evidence>
<dbReference type="OrthoDB" id="4537478at2759"/>
<dbReference type="EMBL" id="NPHW01004992">
    <property type="protein sequence ID" value="OXV07230.1"/>
    <property type="molecule type" value="Genomic_DNA"/>
</dbReference>
<dbReference type="AlphaFoldDB" id="A0A232LST3"/>